<evidence type="ECO:0000313" key="11">
    <source>
        <dbReference type="Proteomes" id="UP000003635"/>
    </source>
</evidence>
<dbReference type="GO" id="GO:0003677">
    <property type="term" value="F:DNA binding"/>
    <property type="evidence" value="ECO:0007669"/>
    <property type="project" value="InterPro"/>
</dbReference>
<evidence type="ECO:0000256" key="3">
    <source>
        <dbReference type="ARBA" id="ARBA00022603"/>
    </source>
</evidence>
<evidence type="ECO:0000313" key="10">
    <source>
        <dbReference type="EMBL" id="EAR50307.1"/>
    </source>
</evidence>
<dbReference type="EMBL" id="AAOT01000031">
    <property type="protein sequence ID" value="EAR50307.1"/>
    <property type="molecule type" value="Genomic_DNA"/>
</dbReference>
<keyword evidence="4" id="KW-0808">Transferase</keyword>
<dbReference type="OrthoDB" id="9803459at2"/>
<dbReference type="Pfam" id="PF02384">
    <property type="entry name" value="N6_Mtase"/>
    <property type="match status" value="1"/>
</dbReference>
<dbReference type="GO" id="GO:0009307">
    <property type="term" value="P:DNA restriction-modification system"/>
    <property type="evidence" value="ECO:0007669"/>
    <property type="project" value="UniProtKB-KW"/>
</dbReference>
<comment type="catalytic activity">
    <reaction evidence="6">
        <text>a 2'-deoxyadenosine in DNA + S-adenosyl-L-methionine = an N(6)-methyl-2'-deoxyadenosine in DNA + S-adenosyl-L-homocysteine + H(+)</text>
        <dbReference type="Rhea" id="RHEA:15197"/>
        <dbReference type="Rhea" id="RHEA-COMP:12418"/>
        <dbReference type="Rhea" id="RHEA-COMP:12419"/>
        <dbReference type="ChEBI" id="CHEBI:15378"/>
        <dbReference type="ChEBI" id="CHEBI:57856"/>
        <dbReference type="ChEBI" id="CHEBI:59789"/>
        <dbReference type="ChEBI" id="CHEBI:90615"/>
        <dbReference type="ChEBI" id="CHEBI:90616"/>
        <dbReference type="EC" id="2.1.1.72"/>
    </reaction>
</comment>
<accession>Q2CCC6</accession>
<dbReference type="GO" id="GO:0032259">
    <property type="term" value="P:methylation"/>
    <property type="evidence" value="ECO:0007669"/>
    <property type="project" value="UniProtKB-KW"/>
</dbReference>
<reference evidence="10 11" key="1">
    <citation type="journal article" date="2010" name="J. Bacteriol.">
        <title>Genome sequences of Oceanicola granulosus HTCC2516(T) and Oceanicola batsensis HTCC2597(TDelta).</title>
        <authorList>
            <person name="Thrash J.C."/>
            <person name="Cho J.C."/>
            <person name="Vergin K.L."/>
            <person name="Giovannoni S.J."/>
        </authorList>
    </citation>
    <scope>NUCLEOTIDE SEQUENCE [LARGE SCALE GENOMIC DNA]</scope>
    <source>
        <strain evidence="11">ATCC BAA-861 / DSM 15982 / KCTC 12143 / HTCC2516</strain>
    </source>
</reference>
<dbReference type="AlphaFoldDB" id="Q2CCC6"/>
<dbReference type="InterPro" id="IPR053980">
    <property type="entry name" value="ISP_coupler"/>
</dbReference>
<keyword evidence="11" id="KW-1185">Reference proteome</keyword>
<organism evidence="10 11">
    <name type="scientific">Oceanicola granulosus (strain ATCC BAA-861 / DSM 15982 / KCTC 12143 / HTCC2516)</name>
    <dbReference type="NCBI Taxonomy" id="314256"/>
    <lineage>
        <taxon>Bacteria</taxon>
        <taxon>Pseudomonadati</taxon>
        <taxon>Pseudomonadota</taxon>
        <taxon>Alphaproteobacteria</taxon>
        <taxon>Rhodobacterales</taxon>
        <taxon>Roseobacteraceae</taxon>
        <taxon>Oceanicola</taxon>
    </lineage>
</organism>
<feature type="domain" description="Type ISP restriction-modification enzyme coupler" evidence="9">
    <location>
        <begin position="164"/>
        <end position="277"/>
    </location>
</feature>
<evidence type="ECO:0000256" key="6">
    <source>
        <dbReference type="ARBA" id="ARBA00047942"/>
    </source>
</evidence>
<evidence type="ECO:0000256" key="5">
    <source>
        <dbReference type="ARBA" id="ARBA00022747"/>
    </source>
</evidence>
<dbReference type="GO" id="GO:0008170">
    <property type="term" value="F:N-methyltransferase activity"/>
    <property type="evidence" value="ECO:0007669"/>
    <property type="project" value="InterPro"/>
</dbReference>
<proteinExistence type="inferred from homology"/>
<feature type="domain" description="DNA methylase adenine-specific" evidence="7">
    <location>
        <begin position="285"/>
        <end position="474"/>
    </location>
</feature>
<keyword evidence="3" id="KW-0489">Methyltransferase</keyword>
<comment type="caution">
    <text evidence="10">The sequence shown here is derived from an EMBL/GenBank/DDBJ whole genome shotgun (WGS) entry which is preliminary data.</text>
</comment>
<evidence type="ECO:0000256" key="2">
    <source>
        <dbReference type="ARBA" id="ARBA00011900"/>
    </source>
</evidence>
<keyword evidence="5" id="KW-0680">Restriction system</keyword>
<dbReference type="GO" id="GO:0009007">
    <property type="term" value="F:site-specific DNA-methyltransferase (adenine-specific) activity"/>
    <property type="evidence" value="ECO:0007669"/>
    <property type="project" value="UniProtKB-EC"/>
</dbReference>
<evidence type="ECO:0000256" key="1">
    <source>
        <dbReference type="ARBA" id="ARBA00006594"/>
    </source>
</evidence>
<dbReference type="PRINTS" id="PR00507">
    <property type="entry name" value="N12N6MTFRASE"/>
</dbReference>
<dbReference type="eggNOG" id="COG0286">
    <property type="taxonomic scope" value="Bacteria"/>
</dbReference>
<comment type="similarity">
    <text evidence="1">Belongs to the N(4)/N(6)-methyltransferase family.</text>
</comment>
<dbReference type="HOGENOM" id="CLU_002151_1_1_5"/>
<dbReference type="PANTHER" id="PTHR33841">
    <property type="entry name" value="DNA METHYLTRANSFERASE YEEA-RELATED"/>
    <property type="match status" value="1"/>
</dbReference>
<dbReference type="Pfam" id="PF18135">
    <property type="entry name" value="Type_ISP_C"/>
    <property type="match status" value="1"/>
</dbReference>
<dbReference type="EC" id="2.1.1.72" evidence="2"/>
<dbReference type="SUPFAM" id="SSF53335">
    <property type="entry name" value="S-adenosyl-L-methionine-dependent methyltransferases"/>
    <property type="match status" value="1"/>
</dbReference>
<dbReference type="RefSeq" id="WP_007254959.1">
    <property type="nucleotide sequence ID" value="NZ_CH724107.1"/>
</dbReference>
<evidence type="ECO:0000259" key="8">
    <source>
        <dbReference type="Pfam" id="PF18135"/>
    </source>
</evidence>
<gene>
    <name evidence="10" type="ORF">OG2516_07168</name>
</gene>
<dbReference type="STRING" id="314256.OG2516_07168"/>
<evidence type="ECO:0000259" key="9">
    <source>
        <dbReference type="Pfam" id="PF22240"/>
    </source>
</evidence>
<dbReference type="Proteomes" id="UP000003635">
    <property type="component" value="Unassembled WGS sequence"/>
</dbReference>
<dbReference type="InterPro" id="IPR002052">
    <property type="entry name" value="DNA_methylase_N6_adenine_CS"/>
</dbReference>
<protein>
    <recommendedName>
        <fullName evidence="2">site-specific DNA-methyltransferase (adenine-specific)</fullName>
        <ecNumber evidence="2">2.1.1.72</ecNumber>
    </recommendedName>
</protein>
<dbReference type="Gene3D" id="3.40.50.150">
    <property type="entry name" value="Vaccinia Virus protein VP39"/>
    <property type="match status" value="1"/>
</dbReference>
<name>Q2CCC6_OCEGH</name>
<dbReference type="InterPro" id="IPR029063">
    <property type="entry name" value="SAM-dependent_MTases_sf"/>
</dbReference>
<dbReference type="PROSITE" id="PS00092">
    <property type="entry name" value="N6_MTASE"/>
    <property type="match status" value="1"/>
</dbReference>
<evidence type="ECO:0000259" key="7">
    <source>
        <dbReference type="Pfam" id="PF02384"/>
    </source>
</evidence>
<dbReference type="InterPro" id="IPR003356">
    <property type="entry name" value="DNA_methylase_A-5"/>
</dbReference>
<dbReference type="REBASE" id="26679">
    <property type="entry name" value="OgrI"/>
</dbReference>
<dbReference type="InterPro" id="IPR041635">
    <property type="entry name" value="Type_ISP_LLaBIII_C"/>
</dbReference>
<dbReference type="PANTHER" id="PTHR33841:SF1">
    <property type="entry name" value="DNA METHYLTRANSFERASE A"/>
    <property type="match status" value="1"/>
</dbReference>
<feature type="domain" description="Type ISP restriction-modification enzyme LLaBIII C-terminal specificity" evidence="8">
    <location>
        <begin position="662"/>
        <end position="994"/>
    </location>
</feature>
<evidence type="ECO:0000256" key="4">
    <source>
        <dbReference type="ARBA" id="ARBA00022679"/>
    </source>
</evidence>
<sequence length="1024" mass="118096">MTITRVRTYHARIDKLRATTGSRLETVLRAAFQRLLEDWSDAEDLIFAPELPIGGNGPAASRVPDGTVLHEIRIKHGYWEAKDSDDNLDEEIAKKRAVGYPITNTIFEDTETAVLFQDGREVMRCSMASAEDLNRLLVAFFDWQPAVIGEWRSAVQQFRVELPAILGHLRERIDKAYDDNEAFTAKATAFLQHARETVNPNIVEADVREMLIQHVLTENIFAHVFDDGEFHRTNNVARELYELEALFLAGTAKREMLRGLRPYYQAIETAAAEITDHAEKQTFLKVIYEGFYQSYNPDAADRLGVVYTPNEIVRFMVRATDWLCERHFGKRLADQGVEILDPATGTGTFVCELIEHMRGEPRAVLERKYREELHANEVAILPYYVANLNIEATYAGITGQIAEYPNLCFVDTLDNVGGLGIRRGQQMSFLGQFTDENTERVQAQNRRKISVVIGNPPYNANQQNENDNNKNREYPRIDERVRNTFVKLSTAQKTKVYDMYSRFYRWAFDRIADEGIVAFVTNSSFIDARTFDGFRAYVGDEFNEAWVLNLKGNARTSGERRRQEGGNVFDDKIKVGVAIAFFVKSSATEGFRVFYDEVEDYAKAPAKIQFLSTPLSERRMREIVPSKRGNWIDQVENEWDDLLPVADKKTKAAKVKGQERAVFKLFSKGVVTARDEWVIWDRKKYAKKAVRDFREKYNRLIGKRTPWEKENTPIKWTRSLKARFERSTRLDTTKPIVRPILYRPFRSRLIAYDPRLIEMEYLVHSISQDREDDLAILVGGHPAKRPFQALASRAIHSYHTLEDTEAFPRYRYTSTGDRMDNVTDWALNKFLKRYGKRAGVTKDAIFHYVYACLHDPIWREIYAINLRREFPRIPFHADFAWWAAQGAALMDLHTDYETADPWPVKRHDTDAAPGKPKLKSHPADGRIEIDAATTLTGLPPQAWDYRLGNRSGLDWVLDQHKERKVRDRTVEAWLKDNPDARYRFADHKERVIDLLARVATVSVRTLEVVDQLRAVSSVKTSRLS</sequence>
<dbReference type="Pfam" id="PF22240">
    <property type="entry name" value="ISP_coupler"/>
    <property type="match status" value="1"/>
</dbReference>
<dbReference type="InterPro" id="IPR050953">
    <property type="entry name" value="N4_N6_ade-DNA_methylase"/>
</dbReference>